<dbReference type="GO" id="GO:0035091">
    <property type="term" value="F:phosphatidylinositol binding"/>
    <property type="evidence" value="ECO:0007669"/>
    <property type="project" value="InterPro"/>
</dbReference>
<dbReference type="Pfam" id="PF00787">
    <property type="entry name" value="PX"/>
    <property type="match status" value="1"/>
</dbReference>
<dbReference type="EMBL" id="BTGC01000003">
    <property type="protein sequence ID" value="GMM51081.1"/>
    <property type="molecule type" value="Genomic_DNA"/>
</dbReference>
<dbReference type="AlphaFoldDB" id="A0AAV5RIV0"/>
<protein>
    <recommendedName>
        <fullName evidence="1">PX domain-containing protein</fullName>
    </recommendedName>
</protein>
<organism evidence="2 3">
    <name type="scientific">Starmerella bacillaris</name>
    <name type="common">Yeast</name>
    <name type="synonym">Candida zemplinina</name>
    <dbReference type="NCBI Taxonomy" id="1247836"/>
    <lineage>
        <taxon>Eukaryota</taxon>
        <taxon>Fungi</taxon>
        <taxon>Dikarya</taxon>
        <taxon>Ascomycota</taxon>
        <taxon>Saccharomycotina</taxon>
        <taxon>Dipodascomycetes</taxon>
        <taxon>Dipodascales</taxon>
        <taxon>Trichomonascaceae</taxon>
        <taxon>Starmerella</taxon>
    </lineage>
</organism>
<evidence type="ECO:0000313" key="3">
    <source>
        <dbReference type="Proteomes" id="UP001362899"/>
    </source>
</evidence>
<comment type="caution">
    <text evidence="2">The sequence shown here is derived from an EMBL/GenBank/DDBJ whole genome shotgun (WGS) entry which is preliminary data.</text>
</comment>
<proteinExistence type="predicted"/>
<dbReference type="Gene3D" id="3.30.1520.10">
    <property type="entry name" value="Phox-like domain"/>
    <property type="match status" value="1"/>
</dbReference>
<feature type="domain" description="PX" evidence="1">
    <location>
        <begin position="13"/>
        <end position="124"/>
    </location>
</feature>
<evidence type="ECO:0000313" key="2">
    <source>
        <dbReference type="EMBL" id="GMM51081.1"/>
    </source>
</evidence>
<dbReference type="Proteomes" id="UP001362899">
    <property type="component" value="Unassembled WGS sequence"/>
</dbReference>
<dbReference type="InterPro" id="IPR036871">
    <property type="entry name" value="PX_dom_sf"/>
</dbReference>
<reference evidence="2 3" key="1">
    <citation type="journal article" date="2023" name="Elife">
        <title>Identification of key yeast species and microbe-microbe interactions impacting larval growth of Drosophila in the wild.</title>
        <authorList>
            <person name="Mure A."/>
            <person name="Sugiura Y."/>
            <person name="Maeda R."/>
            <person name="Honda K."/>
            <person name="Sakurai N."/>
            <person name="Takahashi Y."/>
            <person name="Watada M."/>
            <person name="Katoh T."/>
            <person name="Gotoh A."/>
            <person name="Gotoh Y."/>
            <person name="Taniguchi I."/>
            <person name="Nakamura K."/>
            <person name="Hayashi T."/>
            <person name="Katayama T."/>
            <person name="Uemura T."/>
            <person name="Hattori Y."/>
        </authorList>
    </citation>
    <scope>NUCLEOTIDE SEQUENCE [LARGE SCALE GENOMIC DNA]</scope>
    <source>
        <strain evidence="2 3">SB-73</strain>
    </source>
</reference>
<evidence type="ECO:0000259" key="1">
    <source>
        <dbReference type="PROSITE" id="PS50195"/>
    </source>
</evidence>
<keyword evidence="3" id="KW-1185">Reference proteome</keyword>
<name>A0AAV5RIV0_STABA</name>
<sequence>MIVLEDRSKVLNDGLWANNVEVPAYQVVEGSYVAYDIQITTVSGARIQRWKRYLDFDRLKTELLIETPEDKLAIPQLPPKSSNKNLDNAYFLKVRQDRLEYFAKCVLLNPDLARSQAVRRFIRQ</sequence>
<dbReference type="InterPro" id="IPR001683">
    <property type="entry name" value="PX_dom"/>
</dbReference>
<gene>
    <name evidence="2" type="ORF">DASB73_020390</name>
</gene>
<dbReference type="SUPFAM" id="SSF64268">
    <property type="entry name" value="PX domain"/>
    <property type="match status" value="1"/>
</dbReference>
<dbReference type="PROSITE" id="PS50195">
    <property type="entry name" value="PX"/>
    <property type="match status" value="1"/>
</dbReference>
<accession>A0AAV5RIV0</accession>